<organism evidence="1 2">
    <name type="scientific">Marinactinospora rubrisoli</name>
    <dbReference type="NCBI Taxonomy" id="2715399"/>
    <lineage>
        <taxon>Bacteria</taxon>
        <taxon>Bacillati</taxon>
        <taxon>Actinomycetota</taxon>
        <taxon>Actinomycetes</taxon>
        <taxon>Streptosporangiales</taxon>
        <taxon>Nocardiopsidaceae</taxon>
        <taxon>Marinactinospora</taxon>
    </lineage>
</organism>
<dbReference type="Proteomes" id="UP001596540">
    <property type="component" value="Unassembled WGS sequence"/>
</dbReference>
<comment type="caution">
    <text evidence="1">The sequence shown here is derived from an EMBL/GenBank/DDBJ whole genome shotgun (WGS) entry which is preliminary data.</text>
</comment>
<proteinExistence type="predicted"/>
<name>A0ABW2KHM6_9ACTN</name>
<dbReference type="EMBL" id="JBHTBH010000006">
    <property type="protein sequence ID" value="MFC7328795.1"/>
    <property type="molecule type" value="Genomic_DNA"/>
</dbReference>
<sequence length="61" mass="6797">MDGYEHDFAFSVSGDREPSVYHCASTMRTSGRPFHLHTGDLRSWLAELVDAGGVYPRPALE</sequence>
<gene>
    <name evidence="1" type="ORF">ACFQRF_13675</name>
</gene>
<evidence type="ECO:0000313" key="2">
    <source>
        <dbReference type="Proteomes" id="UP001596540"/>
    </source>
</evidence>
<accession>A0ABW2KHM6</accession>
<dbReference type="RefSeq" id="WP_379871453.1">
    <property type="nucleotide sequence ID" value="NZ_JBHTBH010000006.1"/>
</dbReference>
<protein>
    <submittedName>
        <fullName evidence="1">Uncharacterized protein</fullName>
    </submittedName>
</protein>
<reference evidence="2" key="1">
    <citation type="journal article" date="2019" name="Int. J. Syst. Evol. Microbiol.">
        <title>The Global Catalogue of Microorganisms (GCM) 10K type strain sequencing project: providing services to taxonomists for standard genome sequencing and annotation.</title>
        <authorList>
            <consortium name="The Broad Institute Genomics Platform"/>
            <consortium name="The Broad Institute Genome Sequencing Center for Infectious Disease"/>
            <person name="Wu L."/>
            <person name="Ma J."/>
        </authorList>
    </citation>
    <scope>NUCLEOTIDE SEQUENCE [LARGE SCALE GENOMIC DNA]</scope>
    <source>
        <strain evidence="2">CGMCC 4.7382</strain>
    </source>
</reference>
<evidence type="ECO:0000313" key="1">
    <source>
        <dbReference type="EMBL" id="MFC7328795.1"/>
    </source>
</evidence>
<keyword evidence="2" id="KW-1185">Reference proteome</keyword>